<dbReference type="Proteomes" id="UP000192140">
    <property type="component" value="Unassembled WGS sequence"/>
</dbReference>
<keyword evidence="4" id="KW-1185">Reference proteome</keyword>
<accession>A0A1S7U9Q3</accession>
<dbReference type="PANTHER" id="PTHR21017">
    <property type="entry name" value="NIPSNAP-RELATED"/>
    <property type="match status" value="1"/>
</dbReference>
<dbReference type="PANTHER" id="PTHR21017:SF17">
    <property type="entry name" value="PROTEIN NIPSNAP"/>
    <property type="match status" value="1"/>
</dbReference>
<dbReference type="SUPFAM" id="SSF54909">
    <property type="entry name" value="Dimeric alpha+beta barrel"/>
    <property type="match status" value="1"/>
</dbReference>
<comment type="caution">
    <text evidence="3">The sequence shown here is derived from an EMBL/GenBank/DDBJ whole genome shotgun (WGS) entry which is preliminary data.</text>
</comment>
<evidence type="ECO:0000313" key="4">
    <source>
        <dbReference type="Proteomes" id="UP000192140"/>
    </source>
</evidence>
<proteinExistence type="inferred from homology"/>
<dbReference type="Gene3D" id="3.30.70.100">
    <property type="match status" value="1"/>
</dbReference>
<dbReference type="InterPro" id="IPR051557">
    <property type="entry name" value="NipSnap_domain"/>
</dbReference>
<evidence type="ECO:0000256" key="1">
    <source>
        <dbReference type="ARBA" id="ARBA00005291"/>
    </source>
</evidence>
<dbReference type="RefSeq" id="WP_080855202.1">
    <property type="nucleotide sequence ID" value="NZ_LT009777.1"/>
</dbReference>
<comment type="similarity">
    <text evidence="1">Belongs to the NipSnap family.</text>
</comment>
<sequence length="103" mass="12241">MLIEHRTYTIIPGKMGDFTKLYGGEPFQLQRKIQGNLLGYFQTESGELSQLINIWAYDSMEDRNRRRAELAKEVVWQDYLKVCTQYISRMENRFLTPTSFFSM</sequence>
<evidence type="ECO:0000259" key="2">
    <source>
        <dbReference type="Pfam" id="PF07978"/>
    </source>
</evidence>
<dbReference type="Pfam" id="PF07978">
    <property type="entry name" value="NIPSNAP"/>
    <property type="match status" value="1"/>
</dbReference>
<evidence type="ECO:0000313" key="3">
    <source>
        <dbReference type="EMBL" id="CVI63532.1"/>
    </source>
</evidence>
<dbReference type="EMBL" id="FCNP01000049">
    <property type="protein sequence ID" value="CVI63532.1"/>
    <property type="molecule type" value="Genomic_DNA"/>
</dbReference>
<dbReference type="InterPro" id="IPR012577">
    <property type="entry name" value="NIPSNAP"/>
</dbReference>
<dbReference type="AlphaFoldDB" id="A0A1S7U9Q3"/>
<organism evidence="3 4">
    <name type="scientific">Agrobacterium deltaense NCPPB 1641</name>
    <dbReference type="NCBI Taxonomy" id="1183425"/>
    <lineage>
        <taxon>Bacteria</taxon>
        <taxon>Pseudomonadati</taxon>
        <taxon>Pseudomonadota</taxon>
        <taxon>Alphaproteobacteria</taxon>
        <taxon>Hyphomicrobiales</taxon>
        <taxon>Rhizobiaceae</taxon>
        <taxon>Rhizobium/Agrobacterium group</taxon>
        <taxon>Agrobacterium</taxon>
    </lineage>
</organism>
<gene>
    <name evidence="3" type="ORF">AGR7A_pAt20268</name>
</gene>
<reference evidence="3" key="1">
    <citation type="submission" date="2016-01" db="EMBL/GenBank/DDBJ databases">
        <authorList>
            <person name="Regsiter A."/>
            <person name="william w."/>
        </authorList>
    </citation>
    <scope>NUCLEOTIDE SEQUENCE</scope>
    <source>
        <strain evidence="3">NCPPB 1641</strain>
    </source>
</reference>
<feature type="domain" description="NIPSNAP" evidence="2">
    <location>
        <begin position="4"/>
        <end position="100"/>
    </location>
</feature>
<name>A0A1S7U9Q3_9HYPH</name>
<dbReference type="InterPro" id="IPR011008">
    <property type="entry name" value="Dimeric_a/b-barrel"/>
</dbReference>
<protein>
    <submittedName>
        <fullName evidence="3">NIPSNAP family containing protein</fullName>
    </submittedName>
</protein>